<dbReference type="RefSeq" id="WP_186903612.1">
    <property type="nucleotide sequence ID" value="NZ_JACOGD010000004.1"/>
</dbReference>
<feature type="domain" description="TonB C-terminal" evidence="11">
    <location>
        <begin position="31"/>
        <end position="127"/>
    </location>
</feature>
<dbReference type="Pfam" id="PF03544">
    <property type="entry name" value="TonB_C"/>
    <property type="match status" value="1"/>
</dbReference>
<keyword evidence="5" id="KW-0997">Cell inner membrane</keyword>
<evidence type="ECO:0000313" key="13">
    <source>
        <dbReference type="Proteomes" id="UP000654304"/>
    </source>
</evidence>
<dbReference type="SUPFAM" id="SSF74653">
    <property type="entry name" value="TolA/TonB C-terminal domain"/>
    <property type="match status" value="1"/>
</dbReference>
<dbReference type="PANTHER" id="PTHR33446:SF2">
    <property type="entry name" value="PROTEIN TONB"/>
    <property type="match status" value="1"/>
</dbReference>
<evidence type="ECO:0000313" key="12">
    <source>
        <dbReference type="EMBL" id="MBC3931916.1"/>
    </source>
</evidence>
<comment type="caution">
    <text evidence="12">The sequence shown here is derived from an EMBL/GenBank/DDBJ whole genome shotgun (WGS) entry which is preliminary data.</text>
</comment>
<evidence type="ECO:0000256" key="8">
    <source>
        <dbReference type="ARBA" id="ARBA00022989"/>
    </source>
</evidence>
<evidence type="ECO:0000256" key="3">
    <source>
        <dbReference type="ARBA" id="ARBA00022448"/>
    </source>
</evidence>
<feature type="signal peptide" evidence="10">
    <location>
        <begin position="1"/>
        <end position="17"/>
    </location>
</feature>
<sequence>MHKYLLLFLLFSSTAFSQEKVSIPTPARSEPIKVPVISLRPTDAPYPKELSSNGVQGTVEVLAIFDADGKPVSASVLQTSRSEKLDLAAIALVKSLTYKPGETKQGTSSTEVLIPIEFLRDSFLSLPQKLCKEFNVDLEYFKSTFPEKKLQEMSVVSLSIGYLVLAGNPSIEKKIALAKSVKEAVPMAISSCSSQPETKFFESFKQAVNELIAKSAH</sequence>
<evidence type="ECO:0000256" key="10">
    <source>
        <dbReference type="SAM" id="SignalP"/>
    </source>
</evidence>
<dbReference type="Proteomes" id="UP000654304">
    <property type="component" value="Unassembled WGS sequence"/>
</dbReference>
<evidence type="ECO:0000259" key="11">
    <source>
        <dbReference type="PROSITE" id="PS52015"/>
    </source>
</evidence>
<feature type="chain" id="PRO_5046152594" evidence="10">
    <location>
        <begin position="18"/>
        <end position="217"/>
    </location>
</feature>
<dbReference type="PANTHER" id="PTHR33446">
    <property type="entry name" value="PROTEIN TONB-RELATED"/>
    <property type="match status" value="1"/>
</dbReference>
<comment type="subcellular location">
    <subcellularLocation>
        <location evidence="1">Cell inner membrane</location>
        <topology evidence="1">Single-pass membrane protein</topology>
        <orientation evidence="1">Periplasmic side</orientation>
    </subcellularLocation>
</comment>
<dbReference type="InterPro" id="IPR037682">
    <property type="entry name" value="TonB_C"/>
</dbReference>
<reference evidence="12 13" key="1">
    <citation type="submission" date="2020-08" db="EMBL/GenBank/DDBJ databases">
        <title>Novel species isolated from subtropical streams in China.</title>
        <authorList>
            <person name="Lu H."/>
        </authorList>
    </citation>
    <scope>NUCLEOTIDE SEQUENCE [LARGE SCALE GENOMIC DNA]</scope>
    <source>
        <strain evidence="12 13">CY22W</strain>
    </source>
</reference>
<organism evidence="12 13">
    <name type="scientific">Undibacterium curvum</name>
    <dbReference type="NCBI Taxonomy" id="2762294"/>
    <lineage>
        <taxon>Bacteria</taxon>
        <taxon>Pseudomonadati</taxon>
        <taxon>Pseudomonadota</taxon>
        <taxon>Betaproteobacteria</taxon>
        <taxon>Burkholderiales</taxon>
        <taxon>Oxalobacteraceae</taxon>
        <taxon>Undibacterium</taxon>
    </lineage>
</organism>
<evidence type="ECO:0000256" key="1">
    <source>
        <dbReference type="ARBA" id="ARBA00004383"/>
    </source>
</evidence>
<evidence type="ECO:0000256" key="6">
    <source>
        <dbReference type="ARBA" id="ARBA00022692"/>
    </source>
</evidence>
<dbReference type="Gene3D" id="3.30.1150.10">
    <property type="match status" value="1"/>
</dbReference>
<name>A0ABR7A4S9_9BURK</name>
<accession>A0ABR7A4S9</accession>
<evidence type="ECO:0000256" key="9">
    <source>
        <dbReference type="ARBA" id="ARBA00023136"/>
    </source>
</evidence>
<evidence type="ECO:0000256" key="4">
    <source>
        <dbReference type="ARBA" id="ARBA00022475"/>
    </source>
</evidence>
<gene>
    <name evidence="12" type="ORF">H8K43_09555</name>
</gene>
<evidence type="ECO:0000256" key="7">
    <source>
        <dbReference type="ARBA" id="ARBA00022927"/>
    </source>
</evidence>
<keyword evidence="10" id="KW-0732">Signal</keyword>
<dbReference type="EMBL" id="JACOGD010000004">
    <property type="protein sequence ID" value="MBC3931916.1"/>
    <property type="molecule type" value="Genomic_DNA"/>
</dbReference>
<keyword evidence="13" id="KW-1185">Reference proteome</keyword>
<keyword evidence="3" id="KW-0813">Transport</keyword>
<dbReference type="InterPro" id="IPR006260">
    <property type="entry name" value="TonB/TolA_C"/>
</dbReference>
<keyword evidence="4" id="KW-1003">Cell membrane</keyword>
<evidence type="ECO:0000256" key="5">
    <source>
        <dbReference type="ARBA" id="ARBA00022519"/>
    </source>
</evidence>
<dbReference type="PROSITE" id="PS52015">
    <property type="entry name" value="TONB_CTD"/>
    <property type="match status" value="1"/>
</dbReference>
<keyword evidence="7" id="KW-0653">Protein transport</keyword>
<dbReference type="NCBIfam" id="TIGR01352">
    <property type="entry name" value="tonB_Cterm"/>
    <property type="match status" value="1"/>
</dbReference>
<keyword evidence="6" id="KW-0812">Transmembrane</keyword>
<keyword evidence="8" id="KW-1133">Transmembrane helix</keyword>
<dbReference type="InterPro" id="IPR051045">
    <property type="entry name" value="TonB-dependent_transducer"/>
</dbReference>
<protein>
    <submittedName>
        <fullName evidence="12">TonB family protein</fullName>
    </submittedName>
</protein>
<evidence type="ECO:0000256" key="2">
    <source>
        <dbReference type="ARBA" id="ARBA00006555"/>
    </source>
</evidence>
<proteinExistence type="inferred from homology"/>
<keyword evidence="9" id="KW-0472">Membrane</keyword>
<comment type="similarity">
    <text evidence="2">Belongs to the TonB family.</text>
</comment>